<organism evidence="1 2">
    <name type="scientific">Mycena rosella</name>
    <name type="common">Pink bonnet</name>
    <name type="synonym">Agaricus rosellus</name>
    <dbReference type="NCBI Taxonomy" id="1033263"/>
    <lineage>
        <taxon>Eukaryota</taxon>
        <taxon>Fungi</taxon>
        <taxon>Dikarya</taxon>
        <taxon>Basidiomycota</taxon>
        <taxon>Agaricomycotina</taxon>
        <taxon>Agaricomycetes</taxon>
        <taxon>Agaricomycetidae</taxon>
        <taxon>Agaricales</taxon>
        <taxon>Marasmiineae</taxon>
        <taxon>Mycenaceae</taxon>
        <taxon>Mycena</taxon>
    </lineage>
</organism>
<name>A0AAD7GQ77_MYCRO</name>
<proteinExistence type="predicted"/>
<dbReference type="Proteomes" id="UP001221757">
    <property type="component" value="Unassembled WGS sequence"/>
</dbReference>
<protein>
    <submittedName>
        <fullName evidence="1">Uncharacterized protein</fullName>
    </submittedName>
</protein>
<sequence length="238" mass="26259">MPVLMVEKHAFGTSNGIDVTAVRRIGSDGDHDEYAEKKEASLSRASRAVRVECGQHVQKDLVDELEVFYRVETTNGIKASNESRLRGAWVDVKVMQCQHKIDFTDRHGSFADECAPNYRHGLKLNSSHEVKFISCFIGWNTEAHGDADGPESRHKNNSRLYCKSYEMNPGDSRFSASATVKQSIDRVWDSHGVGSLTGATLLPSTSYVHLTGSGLDVPHLYPFIADFSAASPSSRTVP</sequence>
<gene>
    <name evidence="1" type="ORF">B0H17DRAFT_1127648</name>
</gene>
<reference evidence="1" key="1">
    <citation type="submission" date="2023-03" db="EMBL/GenBank/DDBJ databases">
        <title>Massive genome expansion in bonnet fungi (Mycena s.s.) driven by repeated elements and novel gene families across ecological guilds.</title>
        <authorList>
            <consortium name="Lawrence Berkeley National Laboratory"/>
            <person name="Harder C.B."/>
            <person name="Miyauchi S."/>
            <person name="Viragh M."/>
            <person name="Kuo A."/>
            <person name="Thoen E."/>
            <person name="Andreopoulos B."/>
            <person name="Lu D."/>
            <person name="Skrede I."/>
            <person name="Drula E."/>
            <person name="Henrissat B."/>
            <person name="Morin E."/>
            <person name="Kohler A."/>
            <person name="Barry K."/>
            <person name="LaButti K."/>
            <person name="Morin E."/>
            <person name="Salamov A."/>
            <person name="Lipzen A."/>
            <person name="Mereny Z."/>
            <person name="Hegedus B."/>
            <person name="Baldrian P."/>
            <person name="Stursova M."/>
            <person name="Weitz H."/>
            <person name="Taylor A."/>
            <person name="Grigoriev I.V."/>
            <person name="Nagy L.G."/>
            <person name="Martin F."/>
            <person name="Kauserud H."/>
        </authorList>
    </citation>
    <scope>NUCLEOTIDE SEQUENCE</scope>
    <source>
        <strain evidence="1">CBHHK067</strain>
    </source>
</reference>
<dbReference type="AlphaFoldDB" id="A0AAD7GQ77"/>
<evidence type="ECO:0000313" key="1">
    <source>
        <dbReference type="EMBL" id="KAJ7702707.1"/>
    </source>
</evidence>
<evidence type="ECO:0000313" key="2">
    <source>
        <dbReference type="Proteomes" id="UP001221757"/>
    </source>
</evidence>
<comment type="caution">
    <text evidence="1">The sequence shown here is derived from an EMBL/GenBank/DDBJ whole genome shotgun (WGS) entry which is preliminary data.</text>
</comment>
<dbReference type="EMBL" id="JARKIE010000014">
    <property type="protein sequence ID" value="KAJ7702707.1"/>
    <property type="molecule type" value="Genomic_DNA"/>
</dbReference>
<keyword evidence="2" id="KW-1185">Reference proteome</keyword>
<accession>A0AAD7GQ77</accession>